<comment type="caution">
    <text evidence="2">The sequence shown here is derived from an EMBL/GenBank/DDBJ whole genome shotgun (WGS) entry which is preliminary data.</text>
</comment>
<dbReference type="AlphaFoldDB" id="A0A927RH40"/>
<feature type="chain" id="PRO_5037687734" evidence="1">
    <location>
        <begin position="29"/>
        <end position="105"/>
    </location>
</feature>
<evidence type="ECO:0000313" key="2">
    <source>
        <dbReference type="EMBL" id="MBE1557102.1"/>
    </source>
</evidence>
<keyword evidence="3" id="KW-1185">Reference proteome</keyword>
<keyword evidence="1" id="KW-0732">Signal</keyword>
<dbReference type="EMBL" id="JADBEL010000050">
    <property type="protein sequence ID" value="MBE1557102.1"/>
    <property type="molecule type" value="Genomic_DNA"/>
</dbReference>
<name>A0A927RH40_9BACL</name>
<evidence type="ECO:0000313" key="3">
    <source>
        <dbReference type="Proteomes" id="UP000658225"/>
    </source>
</evidence>
<proteinExistence type="predicted"/>
<dbReference type="Proteomes" id="UP000658225">
    <property type="component" value="Unassembled WGS sequence"/>
</dbReference>
<organism evidence="2 3">
    <name type="scientific">Sporosarcina limicola</name>
    <dbReference type="NCBI Taxonomy" id="34101"/>
    <lineage>
        <taxon>Bacteria</taxon>
        <taxon>Bacillati</taxon>
        <taxon>Bacillota</taxon>
        <taxon>Bacilli</taxon>
        <taxon>Bacillales</taxon>
        <taxon>Caryophanaceae</taxon>
        <taxon>Sporosarcina</taxon>
    </lineage>
</organism>
<gene>
    <name evidence="2" type="ORF">H4683_004234</name>
</gene>
<sequence length="105" mass="11515">MKKFKMLALSLIAALSLGLSVTVSNVQASESVVPLITQASDQIYATRTVPYTHTSAMWVTETRNGKNYSGYVYNRGFADSSGHYSFFAGWLLAGSHADPYLLEDK</sequence>
<accession>A0A927RH40</accession>
<feature type="signal peptide" evidence="1">
    <location>
        <begin position="1"/>
        <end position="28"/>
    </location>
</feature>
<evidence type="ECO:0000256" key="1">
    <source>
        <dbReference type="SAM" id="SignalP"/>
    </source>
</evidence>
<protein>
    <submittedName>
        <fullName evidence="2">Uncharacterized protein</fullName>
    </submittedName>
</protein>
<reference evidence="2" key="1">
    <citation type="submission" date="2020-10" db="EMBL/GenBank/DDBJ databases">
        <title>Genomic Encyclopedia of Type Strains, Phase IV (KMG-IV): sequencing the most valuable type-strain genomes for metagenomic binning, comparative biology and taxonomic classification.</title>
        <authorList>
            <person name="Goeker M."/>
        </authorList>
    </citation>
    <scope>NUCLEOTIDE SEQUENCE</scope>
    <source>
        <strain evidence="2">DSM 13886</strain>
    </source>
</reference>
<dbReference type="RefSeq" id="WP_192600688.1">
    <property type="nucleotide sequence ID" value="NZ_JADBEL010000050.1"/>
</dbReference>